<feature type="transmembrane region" description="Helical" evidence="2">
    <location>
        <begin position="57"/>
        <end position="76"/>
    </location>
</feature>
<gene>
    <name evidence="3" type="ORF">LODBEIA_P55170</name>
</gene>
<evidence type="ECO:0000313" key="4">
    <source>
        <dbReference type="Proteomes" id="UP001497383"/>
    </source>
</evidence>
<evidence type="ECO:0000256" key="1">
    <source>
        <dbReference type="SAM" id="MobiDB-lite"/>
    </source>
</evidence>
<keyword evidence="2" id="KW-0472">Membrane</keyword>
<dbReference type="RefSeq" id="XP_066832455.1">
    <property type="nucleotide sequence ID" value="XM_066975858.1"/>
</dbReference>
<organism evidence="3 4">
    <name type="scientific">Lodderomyces beijingensis</name>
    <dbReference type="NCBI Taxonomy" id="1775926"/>
    <lineage>
        <taxon>Eukaryota</taxon>
        <taxon>Fungi</taxon>
        <taxon>Dikarya</taxon>
        <taxon>Ascomycota</taxon>
        <taxon>Saccharomycotina</taxon>
        <taxon>Pichiomycetes</taxon>
        <taxon>Debaryomycetaceae</taxon>
        <taxon>Candida/Lodderomyces clade</taxon>
        <taxon>Lodderomyces</taxon>
    </lineage>
</organism>
<keyword evidence="2" id="KW-1133">Transmembrane helix</keyword>
<dbReference type="Pfam" id="PF07954">
    <property type="entry name" value="DUF1689"/>
    <property type="match status" value="1"/>
</dbReference>
<dbReference type="Proteomes" id="UP001497383">
    <property type="component" value="Chromosome 7"/>
</dbReference>
<feature type="compositionally biased region" description="Basic and acidic residues" evidence="1">
    <location>
        <begin position="165"/>
        <end position="179"/>
    </location>
</feature>
<dbReference type="GeneID" id="92210713"/>
<feature type="transmembrane region" description="Helical" evidence="2">
    <location>
        <begin position="88"/>
        <end position="109"/>
    </location>
</feature>
<name>A0ABP0ZT38_9ASCO</name>
<evidence type="ECO:0000256" key="2">
    <source>
        <dbReference type="SAM" id="Phobius"/>
    </source>
</evidence>
<sequence length="281" mass="32685">MPDSNTSTPNETYLQSRLSPGQFQATVDFYEADRQLTTEDRLKIQKELQSVLVSNNFIGYSAGMVGMLSPTIYYRFFKRQTSNKVSFIQKPFLSFFIGLANMMIVSSIVRQRGFNDKLTSGDLTPRQQEVWRHMDWKNMPGFYYYYLKSAQDPRYKLHDPRTIKIDPRTRRPVETDADRSGGAVQFDPSVYRDKQFETHQQEEFHRPSFTQGVEDHRNLSHWDQIRLANGFDVTLDQKQPNVAQESARDSFTDGLNEPPVQGQNESPNTSQSSWEKLRSQK</sequence>
<dbReference type="InterPro" id="IPR012470">
    <property type="entry name" value="Pup1-like"/>
</dbReference>
<feature type="compositionally biased region" description="Polar residues" evidence="1">
    <location>
        <begin position="261"/>
        <end position="274"/>
    </location>
</feature>
<protein>
    <submittedName>
        <fullName evidence="3">Uncharacterized protein</fullName>
    </submittedName>
</protein>
<keyword evidence="2" id="KW-0812">Transmembrane</keyword>
<evidence type="ECO:0000313" key="3">
    <source>
        <dbReference type="EMBL" id="CAK9441649.1"/>
    </source>
</evidence>
<reference evidence="3 4" key="1">
    <citation type="submission" date="2024-03" db="EMBL/GenBank/DDBJ databases">
        <authorList>
            <person name="Brejova B."/>
        </authorList>
    </citation>
    <scope>NUCLEOTIDE SEQUENCE [LARGE SCALE GENOMIC DNA]</scope>
    <source>
        <strain evidence="3 4">CBS 14171</strain>
    </source>
</reference>
<dbReference type="EMBL" id="OZ022411">
    <property type="protein sequence ID" value="CAK9441649.1"/>
    <property type="molecule type" value="Genomic_DNA"/>
</dbReference>
<feature type="region of interest" description="Disordered" evidence="1">
    <location>
        <begin position="165"/>
        <end position="190"/>
    </location>
</feature>
<keyword evidence="4" id="KW-1185">Reference proteome</keyword>
<proteinExistence type="predicted"/>
<feature type="region of interest" description="Disordered" evidence="1">
    <location>
        <begin position="240"/>
        <end position="281"/>
    </location>
</feature>
<accession>A0ABP0ZT38</accession>